<sequence length="71" mass="8106">MKFEITSQDDISCITLRGTLNALDMIFMIQSPEYQEAISANRKLLFDYTEVDDFKLTPEDVMGITLLGKKV</sequence>
<organism evidence="1 2">
    <name type="scientific">Paraglaciecola aquimarina</name>
    <dbReference type="NCBI Taxonomy" id="1235557"/>
    <lineage>
        <taxon>Bacteria</taxon>
        <taxon>Pseudomonadati</taxon>
        <taxon>Pseudomonadota</taxon>
        <taxon>Gammaproteobacteria</taxon>
        <taxon>Alteromonadales</taxon>
        <taxon>Alteromonadaceae</taxon>
        <taxon>Paraglaciecola</taxon>
    </lineage>
</organism>
<dbReference type="Proteomes" id="UP001247805">
    <property type="component" value="Unassembled WGS sequence"/>
</dbReference>
<dbReference type="RefSeq" id="WP_316024605.1">
    <property type="nucleotide sequence ID" value="NZ_JAWDIO010000002.1"/>
</dbReference>
<evidence type="ECO:0000313" key="2">
    <source>
        <dbReference type="Proteomes" id="UP001247805"/>
    </source>
</evidence>
<comment type="caution">
    <text evidence="1">The sequence shown here is derived from an EMBL/GenBank/DDBJ whole genome shotgun (WGS) entry which is preliminary data.</text>
</comment>
<keyword evidence="2" id="KW-1185">Reference proteome</keyword>
<evidence type="ECO:0000313" key="1">
    <source>
        <dbReference type="EMBL" id="MDU0352900.1"/>
    </source>
</evidence>
<reference evidence="1 2" key="1">
    <citation type="submission" date="2023-10" db="EMBL/GenBank/DDBJ databases">
        <title>Glaciecola aquimarina strain GGW-M5 nov., isolated from a coastal seawater.</title>
        <authorList>
            <person name="Bayburt H."/>
            <person name="Kim J.M."/>
            <person name="Choi B.J."/>
            <person name="Jeon C.O."/>
        </authorList>
    </citation>
    <scope>NUCLEOTIDE SEQUENCE [LARGE SCALE GENOMIC DNA]</scope>
    <source>
        <strain evidence="1 2">KCTC 32108</strain>
    </source>
</reference>
<dbReference type="EMBL" id="JAWDIO010000002">
    <property type="protein sequence ID" value="MDU0352900.1"/>
    <property type="molecule type" value="Genomic_DNA"/>
</dbReference>
<name>A0ABU3SSD5_9ALTE</name>
<proteinExistence type="predicted"/>
<protein>
    <submittedName>
        <fullName evidence="1">Uncharacterized protein</fullName>
    </submittedName>
</protein>
<gene>
    <name evidence="1" type="ORF">RS130_02260</name>
</gene>
<accession>A0ABU3SSD5</accession>